<dbReference type="Pfam" id="PF20221">
    <property type="entry name" value="DUF6580"/>
    <property type="match status" value="1"/>
</dbReference>
<keyword evidence="1" id="KW-0472">Membrane</keyword>
<dbReference type="AlphaFoldDB" id="A0A381UPG9"/>
<feature type="transmembrane region" description="Helical" evidence="1">
    <location>
        <begin position="131"/>
        <end position="153"/>
    </location>
</feature>
<reference evidence="2" key="1">
    <citation type="submission" date="2018-05" db="EMBL/GenBank/DDBJ databases">
        <authorList>
            <person name="Lanie J.A."/>
            <person name="Ng W.-L."/>
            <person name="Kazmierczak K.M."/>
            <person name="Andrzejewski T.M."/>
            <person name="Davidsen T.M."/>
            <person name="Wayne K.J."/>
            <person name="Tettelin H."/>
            <person name="Glass J.I."/>
            <person name="Rusch D."/>
            <person name="Podicherti R."/>
            <person name="Tsui H.-C.T."/>
            <person name="Winkler M.E."/>
        </authorList>
    </citation>
    <scope>NUCLEOTIDE SEQUENCE</scope>
</reference>
<keyword evidence="1" id="KW-1133">Transmembrane helix</keyword>
<evidence type="ECO:0000256" key="1">
    <source>
        <dbReference type="SAM" id="Phobius"/>
    </source>
</evidence>
<feature type="transmembrane region" description="Helical" evidence="1">
    <location>
        <begin position="29"/>
        <end position="48"/>
    </location>
</feature>
<feature type="transmembrane region" description="Helical" evidence="1">
    <location>
        <begin position="91"/>
        <end position="111"/>
    </location>
</feature>
<proteinExistence type="predicted"/>
<evidence type="ECO:0000313" key="2">
    <source>
        <dbReference type="EMBL" id="SVA29217.1"/>
    </source>
</evidence>
<feature type="transmembrane region" description="Helical" evidence="1">
    <location>
        <begin position="60"/>
        <end position="79"/>
    </location>
</feature>
<keyword evidence="1" id="KW-0812">Transmembrane</keyword>
<gene>
    <name evidence="2" type="ORF">METZ01_LOCUS82071</name>
</gene>
<sequence length="168" mass="18909">MPHPPNFSPMAAIGLFGAAHFAKKWQAFFIPLIGIWISDLVINNYVYSSSSSNIVWFYSGFYWQYISYILIIFVGLFIFNRAISLTKTVGGMISSSGIFFLVSNFGVWAGGTMYPKNFGGLITCYAAGVPFIHNTIISDFLFTTVLFGTYYLLQVEYSSLKIKQLKYT</sequence>
<protein>
    <submittedName>
        <fullName evidence="2">Uncharacterized protein</fullName>
    </submittedName>
</protein>
<dbReference type="EMBL" id="UINC01006716">
    <property type="protein sequence ID" value="SVA29217.1"/>
    <property type="molecule type" value="Genomic_DNA"/>
</dbReference>
<accession>A0A381UPG9</accession>
<dbReference type="InterPro" id="IPR046487">
    <property type="entry name" value="DUF6580"/>
</dbReference>
<organism evidence="2">
    <name type="scientific">marine metagenome</name>
    <dbReference type="NCBI Taxonomy" id="408172"/>
    <lineage>
        <taxon>unclassified sequences</taxon>
        <taxon>metagenomes</taxon>
        <taxon>ecological metagenomes</taxon>
    </lineage>
</organism>
<name>A0A381UPG9_9ZZZZ</name>